<evidence type="ECO:0000256" key="2">
    <source>
        <dbReference type="ARBA" id="ARBA00022692"/>
    </source>
</evidence>
<proteinExistence type="predicted"/>
<dbReference type="InterPro" id="IPR051533">
    <property type="entry name" value="WaaL-like"/>
</dbReference>
<feature type="transmembrane region" description="Helical" evidence="5">
    <location>
        <begin position="62"/>
        <end position="82"/>
    </location>
</feature>
<feature type="transmembrane region" description="Helical" evidence="5">
    <location>
        <begin position="228"/>
        <end position="252"/>
    </location>
</feature>
<evidence type="ECO:0000259" key="6">
    <source>
        <dbReference type="Pfam" id="PF04932"/>
    </source>
</evidence>
<gene>
    <name evidence="7" type="ORF">COV72_02230</name>
</gene>
<evidence type="ECO:0000313" key="8">
    <source>
        <dbReference type="Proteomes" id="UP000229641"/>
    </source>
</evidence>
<dbReference type="InterPro" id="IPR007016">
    <property type="entry name" value="O-antigen_ligase-rel_domated"/>
</dbReference>
<dbReference type="PANTHER" id="PTHR37422:SF17">
    <property type="entry name" value="O-ANTIGEN LIGASE"/>
    <property type="match status" value="1"/>
</dbReference>
<feature type="transmembrane region" description="Helical" evidence="5">
    <location>
        <begin position="102"/>
        <end position="120"/>
    </location>
</feature>
<name>A0A2H0LYY3_9BACT</name>
<keyword evidence="4 5" id="KW-0472">Membrane</keyword>
<dbReference type="AlphaFoldDB" id="A0A2H0LYY3"/>
<feature type="transmembrane region" description="Helical" evidence="5">
    <location>
        <begin position="141"/>
        <end position="158"/>
    </location>
</feature>
<evidence type="ECO:0000256" key="5">
    <source>
        <dbReference type="SAM" id="Phobius"/>
    </source>
</evidence>
<dbReference type="Proteomes" id="UP000229641">
    <property type="component" value="Unassembled WGS sequence"/>
</dbReference>
<reference evidence="7 8" key="1">
    <citation type="submission" date="2017-09" db="EMBL/GenBank/DDBJ databases">
        <title>Depth-based differentiation of microbial function through sediment-hosted aquifers and enrichment of novel symbionts in the deep terrestrial subsurface.</title>
        <authorList>
            <person name="Probst A.J."/>
            <person name="Ladd B."/>
            <person name="Jarett J.K."/>
            <person name="Geller-Mcgrath D.E."/>
            <person name="Sieber C.M."/>
            <person name="Emerson J.B."/>
            <person name="Anantharaman K."/>
            <person name="Thomas B.C."/>
            <person name="Malmstrom R."/>
            <person name="Stieglmeier M."/>
            <person name="Klingl A."/>
            <person name="Woyke T."/>
            <person name="Ryan C.M."/>
            <person name="Banfield J.F."/>
        </authorList>
    </citation>
    <scope>NUCLEOTIDE SEQUENCE [LARGE SCALE GENOMIC DNA]</scope>
    <source>
        <strain evidence="7">CG11_big_fil_rev_8_21_14_0_20_42_13</strain>
    </source>
</reference>
<accession>A0A2H0LYY3</accession>
<evidence type="ECO:0000256" key="4">
    <source>
        <dbReference type="ARBA" id="ARBA00023136"/>
    </source>
</evidence>
<evidence type="ECO:0000313" key="7">
    <source>
        <dbReference type="EMBL" id="PIQ89598.1"/>
    </source>
</evidence>
<comment type="subcellular location">
    <subcellularLocation>
        <location evidence="1">Membrane</location>
        <topology evidence="1">Multi-pass membrane protein</topology>
    </subcellularLocation>
</comment>
<evidence type="ECO:0000256" key="3">
    <source>
        <dbReference type="ARBA" id="ARBA00022989"/>
    </source>
</evidence>
<comment type="caution">
    <text evidence="7">The sequence shown here is derived from an EMBL/GenBank/DDBJ whole genome shotgun (WGS) entry which is preliminary data.</text>
</comment>
<organism evidence="7 8">
    <name type="scientific">Candidatus Ghiorseimicrobium undicola</name>
    <dbReference type="NCBI Taxonomy" id="1974746"/>
    <lineage>
        <taxon>Bacteria</taxon>
        <taxon>Pseudomonadati</taxon>
        <taxon>Candidatus Omnitrophota</taxon>
        <taxon>Candidatus Ghiorseimicrobium</taxon>
    </lineage>
</organism>
<sequence length="316" mass="36231">VGLFYIFIRVMRSEDRIRWFLISAIAGIFVLCLAGLSQYIFGEDFIRHRPLMDGRVQSTMKAPTDMAAYLMTFAPLVLMLAWKTRELHAFTIRVVSERNLRLFFLFVFVVLVFCLGLTYSRGGWLAFVLGMTGMAILEKRLRIPVVLLMIAFWMYFPHKMVTERAHMDATLVMDSFGRKTFWTESWHLIQAKGLFGGGLNAYVDAVVPFKINWGEYPHNCYLQMWAEIGIFGLLSFLWIHATIFYNAVAVVLKSNHEACRRLLPALLLGYAGFLFHSGFDTFFYSASLGTFLWILMALAVALTRMACCNIKEASPR</sequence>
<feature type="non-terminal residue" evidence="7">
    <location>
        <position position="1"/>
    </location>
</feature>
<protein>
    <recommendedName>
        <fullName evidence="6">O-antigen ligase-related domain-containing protein</fullName>
    </recommendedName>
</protein>
<dbReference type="EMBL" id="PCWA01000031">
    <property type="protein sequence ID" value="PIQ89598.1"/>
    <property type="molecule type" value="Genomic_DNA"/>
</dbReference>
<keyword evidence="3 5" id="KW-1133">Transmembrane helix</keyword>
<keyword evidence="2 5" id="KW-0812">Transmembrane</keyword>
<feature type="domain" description="O-antigen ligase-related" evidence="6">
    <location>
        <begin position="106"/>
        <end position="237"/>
    </location>
</feature>
<dbReference type="Pfam" id="PF04932">
    <property type="entry name" value="Wzy_C"/>
    <property type="match status" value="1"/>
</dbReference>
<feature type="transmembrane region" description="Helical" evidence="5">
    <location>
        <begin position="282"/>
        <end position="302"/>
    </location>
</feature>
<evidence type="ECO:0000256" key="1">
    <source>
        <dbReference type="ARBA" id="ARBA00004141"/>
    </source>
</evidence>
<dbReference type="GO" id="GO:0016020">
    <property type="term" value="C:membrane"/>
    <property type="evidence" value="ECO:0007669"/>
    <property type="project" value="UniProtKB-SubCell"/>
</dbReference>
<feature type="transmembrane region" description="Helical" evidence="5">
    <location>
        <begin position="20"/>
        <end position="41"/>
    </location>
</feature>
<dbReference type="PANTHER" id="PTHR37422">
    <property type="entry name" value="TEICHURONIC ACID BIOSYNTHESIS PROTEIN TUAE"/>
    <property type="match status" value="1"/>
</dbReference>